<comment type="caution">
    <text evidence="9">The sequence shown here is derived from an EMBL/GenBank/DDBJ whole genome shotgun (WGS) entry which is preliminary data.</text>
</comment>
<evidence type="ECO:0000313" key="10">
    <source>
        <dbReference type="Proteomes" id="UP000280417"/>
    </source>
</evidence>
<dbReference type="InterPro" id="IPR036788">
    <property type="entry name" value="T_IF-3_C_sf"/>
</dbReference>
<dbReference type="PANTHER" id="PTHR10938:SF0">
    <property type="entry name" value="TRANSLATION INITIATION FACTOR IF-3, MITOCHONDRIAL"/>
    <property type="match status" value="1"/>
</dbReference>
<dbReference type="GO" id="GO:0003743">
    <property type="term" value="F:translation initiation factor activity"/>
    <property type="evidence" value="ECO:0007669"/>
    <property type="project" value="UniProtKB-UniRule"/>
</dbReference>
<feature type="domain" description="Translation initiation factor 3 N-terminal" evidence="8">
    <location>
        <begin position="3"/>
        <end position="71"/>
    </location>
</feature>
<evidence type="ECO:0000313" key="9">
    <source>
        <dbReference type="EMBL" id="RLE11406.1"/>
    </source>
</evidence>
<evidence type="ECO:0000256" key="1">
    <source>
        <dbReference type="ARBA" id="ARBA00005439"/>
    </source>
</evidence>
<evidence type="ECO:0000256" key="3">
    <source>
        <dbReference type="ARBA" id="ARBA00022917"/>
    </source>
</evidence>
<dbReference type="SUPFAM" id="SSF55200">
    <property type="entry name" value="Translation initiation factor IF3, C-terminal domain"/>
    <property type="match status" value="1"/>
</dbReference>
<sequence>MAVNEEIKAKKVRLIDAQGKQMGIFTREKALEIAQNEGLDLVEVAPQANPPVCRILDYGKFKYQLEKKRKKTRKKHASNTLKEIRLSYQIGDHDLQIKVRKVQQFLKEGHRVKLSIRFRGRENIYQEEGKHLLEKVVKEVEDIGKAEAAPSVSGRKMEQYLIPK</sequence>
<keyword evidence="2 4" id="KW-0396">Initiation factor</keyword>
<dbReference type="PANTHER" id="PTHR10938">
    <property type="entry name" value="TRANSLATION INITIATION FACTOR IF-3"/>
    <property type="match status" value="1"/>
</dbReference>
<organism evidence="9 10">
    <name type="scientific">Aerophobetes bacterium</name>
    <dbReference type="NCBI Taxonomy" id="2030807"/>
    <lineage>
        <taxon>Bacteria</taxon>
        <taxon>Candidatus Aerophobota</taxon>
    </lineage>
</organism>
<dbReference type="GO" id="GO:0016020">
    <property type="term" value="C:membrane"/>
    <property type="evidence" value="ECO:0007669"/>
    <property type="project" value="TreeGrafter"/>
</dbReference>
<protein>
    <recommendedName>
        <fullName evidence="4 5">Translation initiation factor IF-3</fullName>
    </recommendedName>
</protein>
<dbReference type="Pfam" id="PF00707">
    <property type="entry name" value="IF3_C"/>
    <property type="match status" value="1"/>
</dbReference>
<dbReference type="Gene3D" id="3.10.20.80">
    <property type="entry name" value="Translation initiation factor 3 (IF-3), N-terminal domain"/>
    <property type="match status" value="1"/>
</dbReference>
<evidence type="ECO:0000259" key="7">
    <source>
        <dbReference type="Pfam" id="PF00707"/>
    </source>
</evidence>
<comment type="subcellular location">
    <subcellularLocation>
        <location evidence="4 6">Cytoplasm</location>
    </subcellularLocation>
</comment>
<dbReference type="AlphaFoldDB" id="A0A662DBL4"/>
<dbReference type="FunFam" id="3.10.20.80:FF:000001">
    <property type="entry name" value="Translation initiation factor IF-3"/>
    <property type="match status" value="1"/>
</dbReference>
<accession>A0A662DBL4</accession>
<dbReference type="EMBL" id="QMQA01000255">
    <property type="protein sequence ID" value="RLE11406.1"/>
    <property type="molecule type" value="Genomic_DNA"/>
</dbReference>
<evidence type="ECO:0000256" key="6">
    <source>
        <dbReference type="RuleBase" id="RU000646"/>
    </source>
</evidence>
<reference evidence="9 10" key="1">
    <citation type="submission" date="2018-06" db="EMBL/GenBank/DDBJ databases">
        <title>Extensive metabolic versatility and redundancy in microbially diverse, dynamic hydrothermal sediments.</title>
        <authorList>
            <person name="Dombrowski N."/>
            <person name="Teske A."/>
            <person name="Baker B.J."/>
        </authorList>
    </citation>
    <scope>NUCLEOTIDE SEQUENCE [LARGE SCALE GENOMIC DNA]</scope>
    <source>
        <strain evidence="9">B3_G15</strain>
    </source>
</reference>
<dbReference type="SUPFAM" id="SSF54364">
    <property type="entry name" value="Translation initiation factor IF3, N-terminal domain"/>
    <property type="match status" value="1"/>
</dbReference>
<keyword evidence="3 4" id="KW-0648">Protein biosynthesis</keyword>
<evidence type="ECO:0000256" key="4">
    <source>
        <dbReference type="HAMAP-Rule" id="MF_00080"/>
    </source>
</evidence>
<dbReference type="InterPro" id="IPR001288">
    <property type="entry name" value="Translation_initiation_fac_3"/>
</dbReference>
<dbReference type="InterPro" id="IPR019813">
    <property type="entry name" value="Translation_initiation_fac3_CS"/>
</dbReference>
<dbReference type="InterPro" id="IPR036787">
    <property type="entry name" value="T_IF-3_N_sf"/>
</dbReference>
<evidence type="ECO:0000259" key="8">
    <source>
        <dbReference type="Pfam" id="PF05198"/>
    </source>
</evidence>
<dbReference type="GO" id="GO:0005829">
    <property type="term" value="C:cytosol"/>
    <property type="evidence" value="ECO:0007669"/>
    <property type="project" value="TreeGrafter"/>
</dbReference>
<dbReference type="GO" id="GO:0043022">
    <property type="term" value="F:ribosome binding"/>
    <property type="evidence" value="ECO:0007669"/>
    <property type="project" value="UniProtKB-ARBA"/>
</dbReference>
<dbReference type="HAMAP" id="MF_00080">
    <property type="entry name" value="IF_3"/>
    <property type="match status" value="1"/>
</dbReference>
<dbReference type="InterPro" id="IPR019814">
    <property type="entry name" value="Translation_initiation_fac_3_N"/>
</dbReference>
<dbReference type="Pfam" id="PF05198">
    <property type="entry name" value="IF3_N"/>
    <property type="match status" value="1"/>
</dbReference>
<evidence type="ECO:0000256" key="5">
    <source>
        <dbReference type="NCBIfam" id="TIGR00168"/>
    </source>
</evidence>
<dbReference type="FunFam" id="3.30.110.10:FF:000001">
    <property type="entry name" value="Translation initiation factor IF-3"/>
    <property type="match status" value="1"/>
</dbReference>
<dbReference type="GO" id="GO:0032790">
    <property type="term" value="P:ribosome disassembly"/>
    <property type="evidence" value="ECO:0007669"/>
    <property type="project" value="TreeGrafter"/>
</dbReference>
<comment type="subunit">
    <text evidence="4 6">Monomer.</text>
</comment>
<feature type="domain" description="Translation initiation factor 3 C-terminal" evidence="7">
    <location>
        <begin position="80"/>
        <end position="164"/>
    </location>
</feature>
<dbReference type="InterPro" id="IPR019815">
    <property type="entry name" value="Translation_initiation_fac_3_C"/>
</dbReference>
<comment type="function">
    <text evidence="4 6">IF-3 binds to the 30S ribosomal subunit and shifts the equilibrium between 70S ribosomes and their 50S and 30S subunits in favor of the free subunits, thus enhancing the availability of 30S subunits on which protein synthesis initiation begins.</text>
</comment>
<dbReference type="NCBIfam" id="TIGR00168">
    <property type="entry name" value="infC"/>
    <property type="match status" value="1"/>
</dbReference>
<dbReference type="Proteomes" id="UP000280417">
    <property type="component" value="Unassembled WGS sequence"/>
</dbReference>
<dbReference type="PROSITE" id="PS00938">
    <property type="entry name" value="IF3"/>
    <property type="match status" value="1"/>
</dbReference>
<dbReference type="Gene3D" id="3.30.110.10">
    <property type="entry name" value="Translation initiation factor 3 (IF-3), C-terminal domain"/>
    <property type="match status" value="1"/>
</dbReference>
<proteinExistence type="inferred from homology"/>
<comment type="similarity">
    <text evidence="1 4 6">Belongs to the IF-3 family.</text>
</comment>
<evidence type="ECO:0000256" key="2">
    <source>
        <dbReference type="ARBA" id="ARBA00022540"/>
    </source>
</evidence>
<name>A0A662DBL4_UNCAE</name>
<keyword evidence="4" id="KW-0963">Cytoplasm</keyword>
<gene>
    <name evidence="4" type="primary">infC</name>
    <name evidence="9" type="ORF">DRJ04_08110</name>
</gene>